<dbReference type="Proteomes" id="UP000553193">
    <property type="component" value="Unassembled WGS sequence"/>
</dbReference>
<feature type="transmembrane region" description="Helical" evidence="2">
    <location>
        <begin position="47"/>
        <end position="64"/>
    </location>
</feature>
<keyword evidence="4" id="KW-1185">Reference proteome</keyword>
<sequence length="110" mass="11654">MGRRAAQAIPRSARQRLGPRRRAPKAQAATAQPRPVQTPAQERAATFTRWMVAGALAGLILSLTQSYDSWAGAGVTSNLVQASFVQALGASIATGLLARGACWIWLARQA</sequence>
<evidence type="ECO:0000313" key="3">
    <source>
        <dbReference type="EMBL" id="MBB3898374.1"/>
    </source>
</evidence>
<dbReference type="EMBL" id="JACIDJ010000002">
    <property type="protein sequence ID" value="MBB3898374.1"/>
    <property type="molecule type" value="Genomic_DNA"/>
</dbReference>
<reference evidence="3 4" key="1">
    <citation type="submission" date="2020-08" db="EMBL/GenBank/DDBJ databases">
        <title>Genomic Encyclopedia of Type Strains, Phase IV (KMG-IV): sequencing the most valuable type-strain genomes for metagenomic binning, comparative biology and taxonomic classification.</title>
        <authorList>
            <person name="Goeker M."/>
        </authorList>
    </citation>
    <scope>NUCLEOTIDE SEQUENCE [LARGE SCALE GENOMIC DNA]</scope>
    <source>
        <strain evidence="3 4">DSM 19979</strain>
    </source>
</reference>
<keyword evidence="2" id="KW-0812">Transmembrane</keyword>
<protein>
    <submittedName>
        <fullName evidence="3">Uncharacterized protein</fullName>
    </submittedName>
</protein>
<dbReference type="AlphaFoldDB" id="A0A840ADT5"/>
<gene>
    <name evidence="3" type="ORF">GGQ83_001811</name>
</gene>
<evidence type="ECO:0000256" key="1">
    <source>
        <dbReference type="SAM" id="MobiDB-lite"/>
    </source>
</evidence>
<keyword evidence="2" id="KW-1133">Transmembrane helix</keyword>
<accession>A0A840ADT5</accession>
<organism evidence="3 4">
    <name type="scientific">Roseococcus suduntuyensis</name>
    <dbReference type="NCBI Taxonomy" id="455361"/>
    <lineage>
        <taxon>Bacteria</taxon>
        <taxon>Pseudomonadati</taxon>
        <taxon>Pseudomonadota</taxon>
        <taxon>Alphaproteobacteria</taxon>
        <taxon>Acetobacterales</taxon>
        <taxon>Roseomonadaceae</taxon>
        <taxon>Roseococcus</taxon>
    </lineage>
</organism>
<feature type="region of interest" description="Disordered" evidence="1">
    <location>
        <begin position="1"/>
        <end position="42"/>
    </location>
</feature>
<name>A0A840ADT5_9PROT</name>
<comment type="caution">
    <text evidence="3">The sequence shown here is derived from an EMBL/GenBank/DDBJ whole genome shotgun (WGS) entry which is preliminary data.</text>
</comment>
<evidence type="ECO:0000313" key="4">
    <source>
        <dbReference type="Proteomes" id="UP000553193"/>
    </source>
</evidence>
<proteinExistence type="predicted"/>
<keyword evidence="2" id="KW-0472">Membrane</keyword>
<feature type="compositionally biased region" description="Basic residues" evidence="1">
    <location>
        <begin position="13"/>
        <end position="24"/>
    </location>
</feature>
<feature type="transmembrane region" description="Helical" evidence="2">
    <location>
        <begin position="84"/>
        <end position="106"/>
    </location>
</feature>
<evidence type="ECO:0000256" key="2">
    <source>
        <dbReference type="SAM" id="Phobius"/>
    </source>
</evidence>